<keyword evidence="6" id="KW-0399">Innate immunity</keyword>
<dbReference type="SUPFAM" id="SSF50494">
    <property type="entry name" value="Trypsin-like serine proteases"/>
    <property type="match status" value="1"/>
</dbReference>
<keyword evidence="12" id="KW-0720">Serine protease</keyword>
<keyword evidence="10" id="KW-0677">Repeat</keyword>
<feature type="disulfide bond" evidence="17">
    <location>
        <begin position="179"/>
        <end position="206"/>
    </location>
</feature>
<evidence type="ECO:0000256" key="17">
    <source>
        <dbReference type="PROSITE-ProRule" id="PRU00302"/>
    </source>
</evidence>
<feature type="domain" description="Peptidase S1" evidence="20">
    <location>
        <begin position="453"/>
        <end position="744"/>
    </location>
</feature>
<dbReference type="PROSITE" id="PS00134">
    <property type="entry name" value="TRYPSIN_HIS"/>
    <property type="match status" value="1"/>
</dbReference>
<dbReference type="Pfam" id="PF00084">
    <property type="entry name" value="Sushi"/>
    <property type="match status" value="3"/>
</dbReference>
<feature type="disulfide bond" evidence="17">
    <location>
        <begin position="118"/>
        <end position="145"/>
    </location>
</feature>
<dbReference type="SUPFAM" id="SSF57535">
    <property type="entry name" value="Complement control module/SCR domain"/>
    <property type="match status" value="3"/>
</dbReference>
<evidence type="ECO:0000256" key="5">
    <source>
        <dbReference type="ARBA" id="ARBA00022525"/>
    </source>
</evidence>
<reference evidence="22 23" key="2">
    <citation type="submission" date="2017-04" db="EMBL/GenBank/DDBJ databases">
        <title>CpG methylation of centromeres and impact of large insertions on vertebrate speciation.</title>
        <authorList>
            <person name="Ichikawa K."/>
            <person name="Yoshimura J."/>
            <person name="Morishita S."/>
        </authorList>
    </citation>
    <scope>NUCLEOTIDE SEQUENCE</scope>
    <source>
        <strain evidence="22 23">HNI</strain>
    </source>
</reference>
<dbReference type="InterPro" id="IPR001314">
    <property type="entry name" value="Peptidase_S1A"/>
</dbReference>
<evidence type="ECO:0000256" key="8">
    <source>
        <dbReference type="ARBA" id="ARBA00022670"/>
    </source>
</evidence>
<feature type="domain" description="Sushi" evidence="21">
    <location>
        <begin position="88"/>
        <end position="147"/>
    </location>
</feature>
<keyword evidence="15" id="KW-0325">Glycoprotein</keyword>
<feature type="domain" description="VWFA" evidence="19">
    <location>
        <begin position="254"/>
        <end position="453"/>
    </location>
</feature>
<accession>A0A3P9KH65</accession>
<dbReference type="InterPro" id="IPR009003">
    <property type="entry name" value="Peptidase_S1_PA"/>
</dbReference>
<keyword evidence="8" id="KW-0645">Protease</keyword>
<dbReference type="GO" id="GO:0006956">
    <property type="term" value="P:complement activation"/>
    <property type="evidence" value="ECO:0007669"/>
    <property type="project" value="InterPro"/>
</dbReference>
<evidence type="ECO:0000256" key="7">
    <source>
        <dbReference type="ARBA" id="ARBA00022659"/>
    </source>
</evidence>
<evidence type="ECO:0000313" key="22">
    <source>
        <dbReference type="Ensembl" id="ENSORLP00020007649.1"/>
    </source>
</evidence>
<dbReference type="Gene3D" id="3.40.50.410">
    <property type="entry name" value="von Willebrand factor, type A domain"/>
    <property type="match status" value="1"/>
</dbReference>
<evidence type="ECO:0000256" key="9">
    <source>
        <dbReference type="ARBA" id="ARBA00022729"/>
    </source>
</evidence>
<evidence type="ECO:0000256" key="2">
    <source>
        <dbReference type="ARBA" id="ARBA00001946"/>
    </source>
</evidence>
<dbReference type="SMART" id="SM00327">
    <property type="entry name" value="VWA"/>
    <property type="match status" value="1"/>
</dbReference>
<dbReference type="GO" id="GO:0005576">
    <property type="term" value="C:extracellular region"/>
    <property type="evidence" value="ECO:0007669"/>
    <property type="project" value="UniProtKB-SubCell"/>
</dbReference>
<evidence type="ECO:0000259" key="19">
    <source>
        <dbReference type="PROSITE" id="PS50234"/>
    </source>
</evidence>
<evidence type="ECO:0000313" key="23">
    <source>
        <dbReference type="Proteomes" id="UP000265180"/>
    </source>
</evidence>
<keyword evidence="13" id="KW-0391">Immunity</keyword>
<dbReference type="GO" id="GO:0006508">
    <property type="term" value="P:proteolysis"/>
    <property type="evidence" value="ECO:0007669"/>
    <property type="project" value="UniProtKB-KW"/>
</dbReference>
<dbReference type="Proteomes" id="UP000265180">
    <property type="component" value="Chromosome 14"/>
</dbReference>
<dbReference type="PANTHER" id="PTHR46393">
    <property type="entry name" value="SUSHI DOMAIN-CONTAINING PROTEIN"/>
    <property type="match status" value="1"/>
</dbReference>
<dbReference type="Pfam" id="PF00089">
    <property type="entry name" value="Trypsin"/>
    <property type="match status" value="1"/>
</dbReference>
<dbReference type="PROSITE" id="PS50234">
    <property type="entry name" value="VWFA"/>
    <property type="match status" value="1"/>
</dbReference>
<evidence type="ECO:0000259" key="21">
    <source>
        <dbReference type="PROSITE" id="PS50923"/>
    </source>
</evidence>
<reference evidence="22" key="4">
    <citation type="submission" date="2025-09" db="UniProtKB">
        <authorList>
            <consortium name="Ensembl"/>
        </authorList>
    </citation>
    <scope>IDENTIFICATION</scope>
    <source>
        <strain evidence="22">HNI</strain>
    </source>
</reference>
<evidence type="ECO:0000256" key="4">
    <source>
        <dbReference type="ARBA" id="ARBA00004613"/>
    </source>
</evidence>
<evidence type="ECO:0000256" key="3">
    <source>
        <dbReference type="ARBA" id="ARBA00004241"/>
    </source>
</evidence>
<reference evidence="22" key="3">
    <citation type="submission" date="2025-08" db="UniProtKB">
        <authorList>
            <consortium name="Ensembl"/>
        </authorList>
    </citation>
    <scope>IDENTIFICATION</scope>
    <source>
        <strain evidence="22">HNI</strain>
    </source>
</reference>
<dbReference type="PANTHER" id="PTHR46393:SF6">
    <property type="entry name" value="COMPLEMENT C2-RELATED"/>
    <property type="match status" value="1"/>
</dbReference>
<evidence type="ECO:0000256" key="13">
    <source>
        <dbReference type="ARBA" id="ARBA00022859"/>
    </source>
</evidence>
<keyword evidence="7 17" id="KW-0768">Sushi</keyword>
<dbReference type="InterPro" id="IPR001254">
    <property type="entry name" value="Trypsin_dom"/>
</dbReference>
<keyword evidence="11" id="KW-0378">Hydrolase</keyword>
<reference key="1">
    <citation type="journal article" date="2007" name="Nature">
        <title>The medaka draft genome and insights into vertebrate genome evolution.</title>
        <authorList>
            <person name="Kasahara M."/>
            <person name="Naruse K."/>
            <person name="Sasaki S."/>
            <person name="Nakatani Y."/>
            <person name="Qu W."/>
            <person name="Ahsan B."/>
            <person name="Yamada T."/>
            <person name="Nagayasu Y."/>
            <person name="Doi K."/>
            <person name="Kasai Y."/>
            <person name="Jindo T."/>
            <person name="Kobayashi D."/>
            <person name="Shimada A."/>
            <person name="Toyoda A."/>
            <person name="Kuroki Y."/>
            <person name="Fujiyama A."/>
            <person name="Sasaki T."/>
            <person name="Shimizu A."/>
            <person name="Asakawa S."/>
            <person name="Shimizu N."/>
            <person name="Hashimoto S."/>
            <person name="Yang J."/>
            <person name="Lee Y."/>
            <person name="Matsushima K."/>
            <person name="Sugano S."/>
            <person name="Sakaizumi M."/>
            <person name="Narita T."/>
            <person name="Ohishi K."/>
            <person name="Haga S."/>
            <person name="Ohta F."/>
            <person name="Nomoto H."/>
            <person name="Nogata K."/>
            <person name="Morishita T."/>
            <person name="Endo T."/>
            <person name="Shin-I T."/>
            <person name="Takeda H."/>
            <person name="Morishita S."/>
            <person name="Kohara Y."/>
        </authorList>
    </citation>
    <scope>NUCLEOTIDE SEQUENCE [LARGE SCALE GENOMIC DNA]</scope>
    <source>
        <strain>Hd-rR</strain>
    </source>
</reference>
<feature type="chain" id="PRO_5017960922" description="C3/C5 convertase" evidence="18">
    <location>
        <begin position="26"/>
        <end position="759"/>
    </location>
</feature>
<dbReference type="PIRSF" id="PIRSF001154">
    <property type="entry name" value="Compl_C2_B"/>
    <property type="match status" value="1"/>
</dbReference>
<dbReference type="SMART" id="SM00032">
    <property type="entry name" value="CCP"/>
    <property type="match status" value="3"/>
</dbReference>
<evidence type="ECO:0000256" key="16">
    <source>
        <dbReference type="ARBA" id="ARBA00029636"/>
    </source>
</evidence>
<dbReference type="SMART" id="SM00020">
    <property type="entry name" value="Tryp_SPc"/>
    <property type="match status" value="1"/>
</dbReference>
<sequence length="759" mass="84801">MEASVHWRSLPVFFCLLCTGWEVRCDCSKDDLGIKQGNYTLTKNLESGSLLVYQCAEAFYPHPTTRRCQSNGHWTPSSKRFPQTCKPVKCPDPNVLENGNVSPFQERYSVGHTTRSECYPGYTLQGSSSRTCLSNGKWSGSTPICSHDSGDTCSDPGVPAGASRRGNLFATGAIVMYTCKDNTFLVGSRERTCQENGRWTGREPACYFKFTYDSAVEVAEALLTSLGESLTNLQPKDDAQPSRQIRIAEPGKLNIYIALDISDNIEEIIIERTKLAIITLLKKIAAFTVSPNYEILFFSADVYEVVSIVEFYEGNVTLDSAIRNLEDFQIGDKSTGTDVNAALKKFEEGMAWIEQKTGDKFSEHRHVFLLFTDGAYNMGGSPLPTLARIKNRVYMSPTGDPGSRLDYLESYVFGIGAEIFDEALLPLTAGTEGEAHYFRLKRDTNLAAIFDEVIDNDALQNRCGLHKDYELEEDSDSKRKRYPWFALIRIQMQGGMMFCSGSLVSPHFVLTAAHCFPSGYKPENIKVEIDDKHERTDKNVKKIFVHPNFNIKARKEQGVTEFYDYDIALIQLEDPVQISILARPICIPCTQQTSKALKLPGRSTCIQQEELLLKNQKEKLNFLSENGDSASVKEKVVHAKFGKSRDLCIQEVLNVRGMRISDPTVAVTENFLCTGGDGDHIACAGDGGQAVFKIHQNRAVQIGVVSWGTELICRHGKMQKSTTGSRDFHINLFRVVPFLKSILGNKTQDEYPHLTFLSD</sequence>
<evidence type="ECO:0000256" key="12">
    <source>
        <dbReference type="ARBA" id="ARBA00022825"/>
    </source>
</evidence>
<keyword evidence="5" id="KW-0964">Secreted</keyword>
<dbReference type="InterPro" id="IPR036465">
    <property type="entry name" value="vWFA_dom_sf"/>
</dbReference>
<comment type="cofactor">
    <cofactor evidence="2">
        <name>Mg(2+)</name>
        <dbReference type="ChEBI" id="CHEBI:18420"/>
    </cofactor>
</comment>
<dbReference type="Pfam" id="PF00092">
    <property type="entry name" value="VWA"/>
    <property type="match status" value="1"/>
</dbReference>
<comment type="caution">
    <text evidence="17">Lacks conserved residue(s) required for the propagation of feature annotation.</text>
</comment>
<dbReference type="InterPro" id="IPR043504">
    <property type="entry name" value="Peptidase_S1_PA_chymotrypsin"/>
</dbReference>
<dbReference type="CDD" id="cd00033">
    <property type="entry name" value="CCP"/>
    <property type="match status" value="3"/>
</dbReference>
<proteinExistence type="predicted"/>
<protein>
    <recommendedName>
        <fullName evidence="16">C3/C5 convertase</fullName>
    </recommendedName>
</protein>
<dbReference type="CDD" id="cd00190">
    <property type="entry name" value="Tryp_SPc"/>
    <property type="match status" value="1"/>
</dbReference>
<keyword evidence="14 17" id="KW-1015">Disulfide bond</keyword>
<evidence type="ECO:0000256" key="6">
    <source>
        <dbReference type="ARBA" id="ARBA00022588"/>
    </source>
</evidence>
<dbReference type="GO" id="GO:0045087">
    <property type="term" value="P:innate immune response"/>
    <property type="evidence" value="ECO:0007669"/>
    <property type="project" value="UniProtKB-KW"/>
</dbReference>
<feature type="signal peptide" evidence="18">
    <location>
        <begin position="1"/>
        <end position="25"/>
    </location>
</feature>
<dbReference type="FunFam" id="2.10.70.10:FF:000014">
    <property type="entry name" value="Membrane cofactor protein"/>
    <property type="match status" value="1"/>
</dbReference>
<organism evidence="22 23">
    <name type="scientific">Oryzias latipes</name>
    <name type="common">Japanese rice fish</name>
    <name type="synonym">Japanese killifish</name>
    <dbReference type="NCBI Taxonomy" id="8090"/>
    <lineage>
        <taxon>Eukaryota</taxon>
        <taxon>Metazoa</taxon>
        <taxon>Chordata</taxon>
        <taxon>Craniata</taxon>
        <taxon>Vertebrata</taxon>
        <taxon>Euteleostomi</taxon>
        <taxon>Actinopterygii</taxon>
        <taxon>Neopterygii</taxon>
        <taxon>Teleostei</taxon>
        <taxon>Neoteleostei</taxon>
        <taxon>Acanthomorphata</taxon>
        <taxon>Ovalentaria</taxon>
        <taxon>Atherinomorphae</taxon>
        <taxon>Beloniformes</taxon>
        <taxon>Adrianichthyidae</taxon>
        <taxon>Oryziinae</taxon>
        <taxon>Oryzias</taxon>
    </lineage>
</organism>
<evidence type="ECO:0000259" key="20">
    <source>
        <dbReference type="PROSITE" id="PS50240"/>
    </source>
</evidence>
<dbReference type="Ensembl" id="ENSORLT00020002528.1">
    <property type="protein sequence ID" value="ENSORLP00020007649.1"/>
    <property type="gene ID" value="ENSORLG00020008532.1"/>
</dbReference>
<keyword evidence="9 18" id="KW-0732">Signal</keyword>
<evidence type="ECO:0000256" key="10">
    <source>
        <dbReference type="ARBA" id="ARBA00022737"/>
    </source>
</evidence>
<dbReference type="AlphaFoldDB" id="A0A3P9KH65"/>
<dbReference type="PROSITE" id="PS50240">
    <property type="entry name" value="TRYPSIN_DOM"/>
    <property type="match status" value="1"/>
</dbReference>
<dbReference type="InterPro" id="IPR018114">
    <property type="entry name" value="TRYPSIN_HIS"/>
</dbReference>
<evidence type="ECO:0000256" key="15">
    <source>
        <dbReference type="ARBA" id="ARBA00023180"/>
    </source>
</evidence>
<dbReference type="GO" id="GO:0004252">
    <property type="term" value="F:serine-type endopeptidase activity"/>
    <property type="evidence" value="ECO:0007669"/>
    <property type="project" value="InterPro"/>
</dbReference>
<evidence type="ECO:0000256" key="1">
    <source>
        <dbReference type="ARBA" id="ARBA00001936"/>
    </source>
</evidence>
<evidence type="ECO:0000256" key="11">
    <source>
        <dbReference type="ARBA" id="ARBA00022801"/>
    </source>
</evidence>
<dbReference type="Gene3D" id="2.10.70.10">
    <property type="entry name" value="Complement Module, domain 1"/>
    <property type="match status" value="3"/>
</dbReference>
<feature type="domain" description="Sushi" evidence="21">
    <location>
        <begin position="151"/>
        <end position="208"/>
    </location>
</feature>
<dbReference type="PROSITE" id="PS50923">
    <property type="entry name" value="SUSHI"/>
    <property type="match status" value="3"/>
</dbReference>
<name>A0A3P9KH65_ORYLA</name>
<dbReference type="PRINTS" id="PR00722">
    <property type="entry name" value="CHYMOTRYPSIN"/>
</dbReference>
<dbReference type="InterPro" id="IPR011360">
    <property type="entry name" value="Compl_C2_B"/>
</dbReference>
<dbReference type="GO" id="GO:0009986">
    <property type="term" value="C:cell surface"/>
    <property type="evidence" value="ECO:0007669"/>
    <property type="project" value="UniProtKB-SubCell"/>
</dbReference>
<feature type="domain" description="Sushi" evidence="21">
    <location>
        <begin position="23"/>
        <end position="87"/>
    </location>
</feature>
<dbReference type="SUPFAM" id="SSF53300">
    <property type="entry name" value="vWA-like"/>
    <property type="match status" value="1"/>
</dbReference>
<dbReference type="Gene3D" id="2.40.10.10">
    <property type="entry name" value="Trypsin-like serine proteases"/>
    <property type="match status" value="2"/>
</dbReference>
<dbReference type="InterPro" id="IPR000436">
    <property type="entry name" value="Sushi_SCR_CCP_dom"/>
</dbReference>
<comment type="cofactor">
    <cofactor evidence="1">
        <name>Mn(2+)</name>
        <dbReference type="ChEBI" id="CHEBI:29035"/>
    </cofactor>
</comment>
<comment type="subcellular location">
    <subcellularLocation>
        <location evidence="3">Cell surface</location>
    </subcellularLocation>
    <subcellularLocation>
        <location evidence="4">Secreted</location>
    </subcellularLocation>
</comment>
<dbReference type="InterPro" id="IPR035976">
    <property type="entry name" value="Sushi/SCR/CCP_sf"/>
</dbReference>
<evidence type="ECO:0000256" key="18">
    <source>
        <dbReference type="SAM" id="SignalP"/>
    </source>
</evidence>
<feature type="disulfide bond" evidence="17">
    <location>
        <begin position="25"/>
        <end position="68"/>
    </location>
</feature>
<dbReference type="InterPro" id="IPR002035">
    <property type="entry name" value="VWF_A"/>
</dbReference>
<evidence type="ECO:0000256" key="14">
    <source>
        <dbReference type="ARBA" id="ARBA00023157"/>
    </source>
</evidence>